<comment type="caution">
    <text evidence="2">The sequence shown here is derived from an EMBL/GenBank/DDBJ whole genome shotgun (WGS) entry which is preliminary data.</text>
</comment>
<accession>A0AAD9PXN3</accession>
<name>A0AAD9PXN3_ACRCE</name>
<dbReference type="Proteomes" id="UP001249851">
    <property type="component" value="Unassembled WGS sequence"/>
</dbReference>
<feature type="transmembrane region" description="Helical" evidence="1">
    <location>
        <begin position="103"/>
        <end position="122"/>
    </location>
</feature>
<dbReference type="AlphaFoldDB" id="A0AAD9PXN3"/>
<feature type="non-terminal residue" evidence="2">
    <location>
        <position position="260"/>
    </location>
</feature>
<dbReference type="EMBL" id="JARQWQ010000102">
    <property type="protein sequence ID" value="KAK2551062.1"/>
    <property type="molecule type" value="Genomic_DNA"/>
</dbReference>
<organism evidence="2 3">
    <name type="scientific">Acropora cervicornis</name>
    <name type="common">Staghorn coral</name>
    <dbReference type="NCBI Taxonomy" id="6130"/>
    <lineage>
        <taxon>Eukaryota</taxon>
        <taxon>Metazoa</taxon>
        <taxon>Cnidaria</taxon>
        <taxon>Anthozoa</taxon>
        <taxon>Hexacorallia</taxon>
        <taxon>Scleractinia</taxon>
        <taxon>Astrocoeniina</taxon>
        <taxon>Acroporidae</taxon>
        <taxon>Acropora</taxon>
    </lineage>
</organism>
<evidence type="ECO:0000313" key="2">
    <source>
        <dbReference type="EMBL" id="KAK2551062.1"/>
    </source>
</evidence>
<gene>
    <name evidence="2" type="ORF">P5673_028124</name>
</gene>
<keyword evidence="3" id="KW-1185">Reference proteome</keyword>
<reference evidence="2" key="2">
    <citation type="journal article" date="2023" name="Science">
        <title>Genomic signatures of disease resistance in endangered staghorn corals.</title>
        <authorList>
            <person name="Vollmer S.V."/>
            <person name="Selwyn J.D."/>
            <person name="Despard B.A."/>
            <person name="Roesel C.L."/>
        </authorList>
    </citation>
    <scope>NUCLEOTIDE SEQUENCE</scope>
    <source>
        <strain evidence="2">K2</strain>
    </source>
</reference>
<protein>
    <submittedName>
        <fullName evidence="2">Uncharacterized protein</fullName>
    </submittedName>
</protein>
<feature type="transmembrane region" description="Helical" evidence="1">
    <location>
        <begin position="166"/>
        <end position="186"/>
    </location>
</feature>
<evidence type="ECO:0000313" key="3">
    <source>
        <dbReference type="Proteomes" id="UP001249851"/>
    </source>
</evidence>
<reference evidence="2" key="1">
    <citation type="journal article" date="2023" name="G3 (Bethesda)">
        <title>Whole genome assembly and annotation of the endangered Caribbean coral Acropora cervicornis.</title>
        <authorList>
            <person name="Selwyn J.D."/>
            <person name="Vollmer S.V."/>
        </authorList>
    </citation>
    <scope>NUCLEOTIDE SEQUENCE</scope>
    <source>
        <strain evidence="2">K2</strain>
    </source>
</reference>
<feature type="transmembrane region" description="Helical" evidence="1">
    <location>
        <begin position="143"/>
        <end position="160"/>
    </location>
</feature>
<feature type="transmembrane region" description="Helical" evidence="1">
    <location>
        <begin position="29"/>
        <end position="50"/>
    </location>
</feature>
<evidence type="ECO:0000256" key="1">
    <source>
        <dbReference type="SAM" id="Phobius"/>
    </source>
</evidence>
<proteinExistence type="predicted"/>
<keyword evidence="1" id="KW-0472">Membrane</keyword>
<keyword evidence="1" id="KW-0812">Transmembrane</keyword>
<sequence length="260" mass="30002">DFKYQCCGEDRQNNKSETLCNLSVKESKLLLIFNKTLGVVFTVVLLYWPWFLCSSSNMVDKDDFDKRRIPIDDFSPITITTIVQTFAEKLSALRHGDNVKMFILWYCVILYLLIKGSPFDNASEKLLFQVINSYLYVFDLDRPLVYVLFIFPFFVIPGIFLMLRNIVFIVVFLIVASTAILLFKVVHNSSVIMSSVAVFLSGKLSETFFIGVTADYSFIGWEKICLEKKIARAIIKEYMKEPTEKIPRSLDICRLPTHFA</sequence>
<keyword evidence="1" id="KW-1133">Transmembrane helix</keyword>